<dbReference type="Proteomes" id="UP000050443">
    <property type="component" value="Unassembled WGS sequence"/>
</dbReference>
<evidence type="ECO:0000313" key="1">
    <source>
        <dbReference type="EMBL" id="KQB37578.1"/>
    </source>
</evidence>
<protein>
    <submittedName>
        <fullName evidence="1">Uncharacterized protein</fullName>
    </submittedName>
</protein>
<proteinExistence type="predicted"/>
<reference evidence="1 2" key="1">
    <citation type="submission" date="2014-09" db="EMBL/GenBank/DDBJ databases">
        <title>Genome sequence of Flavobacterium aquidurense RC62.</title>
        <authorList>
            <person name="Kim J.F."/>
            <person name="Kwak M.-J."/>
        </authorList>
    </citation>
    <scope>NUCLEOTIDE SEQUENCE [LARGE SCALE GENOMIC DNA]</scope>
    <source>
        <strain evidence="1 2">RC62</strain>
    </source>
</reference>
<dbReference type="EMBL" id="JRLF01000015">
    <property type="protein sequence ID" value="KQB37578.1"/>
    <property type="molecule type" value="Genomic_DNA"/>
</dbReference>
<sequence length="52" mass="6119">MTTTVNYSKICGKRIKITIALHTIEARRKNESIFFLLASFFFTTWNQTKNFS</sequence>
<evidence type="ECO:0000313" key="2">
    <source>
        <dbReference type="Proteomes" id="UP000050443"/>
    </source>
</evidence>
<dbReference type="STRING" id="362413.RC62_2744"/>
<comment type="caution">
    <text evidence="1">The sequence shown here is derived from an EMBL/GenBank/DDBJ whole genome shotgun (WGS) entry which is preliminary data.</text>
</comment>
<gene>
    <name evidence="1" type="ORF">RC62_2744</name>
</gene>
<accession>A0A0Q0RYR3</accession>
<dbReference type="AlphaFoldDB" id="A0A0Q0RYR3"/>
<organism evidence="1 2">
    <name type="scientific">Flavobacterium aquidurense</name>
    <dbReference type="NCBI Taxonomy" id="362413"/>
    <lineage>
        <taxon>Bacteria</taxon>
        <taxon>Pseudomonadati</taxon>
        <taxon>Bacteroidota</taxon>
        <taxon>Flavobacteriia</taxon>
        <taxon>Flavobacteriales</taxon>
        <taxon>Flavobacteriaceae</taxon>
        <taxon>Flavobacterium</taxon>
    </lineage>
</organism>
<name>A0A0Q0RYR3_9FLAO</name>